<feature type="transmembrane region" description="Helical" evidence="1">
    <location>
        <begin position="169"/>
        <end position="189"/>
    </location>
</feature>
<organism evidence="2 3">
    <name type="scientific">Terriglobus roseus</name>
    <dbReference type="NCBI Taxonomy" id="392734"/>
    <lineage>
        <taxon>Bacteria</taxon>
        <taxon>Pseudomonadati</taxon>
        <taxon>Acidobacteriota</taxon>
        <taxon>Terriglobia</taxon>
        <taxon>Terriglobales</taxon>
        <taxon>Acidobacteriaceae</taxon>
        <taxon>Terriglobus</taxon>
    </lineage>
</organism>
<feature type="transmembrane region" description="Helical" evidence="1">
    <location>
        <begin position="76"/>
        <end position="97"/>
    </location>
</feature>
<evidence type="ECO:0000313" key="3">
    <source>
        <dbReference type="Proteomes" id="UP000182409"/>
    </source>
</evidence>
<dbReference type="AlphaFoldDB" id="A0A1H4J7Z0"/>
<keyword evidence="1" id="KW-1133">Transmembrane helix</keyword>
<dbReference type="EMBL" id="FNSD01000001">
    <property type="protein sequence ID" value="SEB42327.1"/>
    <property type="molecule type" value="Genomic_DNA"/>
</dbReference>
<feature type="transmembrane region" description="Helical" evidence="1">
    <location>
        <begin position="131"/>
        <end position="149"/>
    </location>
</feature>
<protein>
    <submittedName>
        <fullName evidence="2">Uncharacterized protein</fullName>
    </submittedName>
</protein>
<feature type="transmembrane region" description="Helical" evidence="1">
    <location>
        <begin position="103"/>
        <end position="124"/>
    </location>
</feature>
<keyword evidence="1" id="KW-0472">Membrane</keyword>
<reference evidence="2 3" key="1">
    <citation type="submission" date="2016-10" db="EMBL/GenBank/DDBJ databases">
        <authorList>
            <person name="de Groot N.N."/>
        </authorList>
    </citation>
    <scope>NUCLEOTIDE SEQUENCE [LARGE SCALE GENOMIC DNA]</scope>
    <source>
        <strain evidence="2 3">AB35.6</strain>
    </source>
</reference>
<feature type="transmembrane region" description="Helical" evidence="1">
    <location>
        <begin position="36"/>
        <end position="64"/>
    </location>
</feature>
<sequence>MRDKFRRFWMMTLVRGGLAFLTGCLVMVTVDMDKSLLLVSVGIAVAVAALAVYGIVDSVLLLASSLAYPHRWPRRVMQIQGALGIVIGALFLTLLFDHAAVEWFLPMAVVQAFSTAVGEFVLLNHNRAQRWALWDFAGAFVATCFGVTYTAIRIHAGSRFSPAELATAIYLYLLLFGLAQSATSLRMLFSKVSFERDRGHGIGLVAPSKAPR</sequence>
<name>A0A1H4J7Z0_9BACT</name>
<proteinExistence type="predicted"/>
<keyword evidence="1" id="KW-0812">Transmembrane</keyword>
<feature type="transmembrane region" description="Helical" evidence="1">
    <location>
        <begin position="12"/>
        <end position="30"/>
    </location>
</feature>
<dbReference type="Proteomes" id="UP000182409">
    <property type="component" value="Unassembled WGS sequence"/>
</dbReference>
<gene>
    <name evidence="2" type="ORF">SAMN05443244_0428</name>
</gene>
<evidence type="ECO:0000256" key="1">
    <source>
        <dbReference type="SAM" id="Phobius"/>
    </source>
</evidence>
<evidence type="ECO:0000313" key="2">
    <source>
        <dbReference type="EMBL" id="SEB42327.1"/>
    </source>
</evidence>
<accession>A0A1H4J7Z0</accession>